<keyword evidence="4" id="KW-1185">Reference proteome</keyword>
<dbReference type="InterPro" id="IPR050344">
    <property type="entry name" value="Peptidase_M1_aminopeptidases"/>
</dbReference>
<dbReference type="Gene3D" id="1.25.50.20">
    <property type="match status" value="1"/>
</dbReference>
<evidence type="ECO:0000313" key="3">
    <source>
        <dbReference type="EMBL" id="CAG9832721.1"/>
    </source>
</evidence>
<dbReference type="PANTHER" id="PTHR11533:SF301">
    <property type="entry name" value="AMINOPEPTIDASE"/>
    <property type="match status" value="1"/>
</dbReference>
<gene>
    <name evidence="3" type="ORF">DIABBA_LOCUS6174</name>
</gene>
<evidence type="ECO:0000259" key="2">
    <source>
        <dbReference type="Pfam" id="PF11838"/>
    </source>
</evidence>
<evidence type="ECO:0000256" key="1">
    <source>
        <dbReference type="ARBA" id="ARBA00010136"/>
    </source>
</evidence>
<dbReference type="PANTHER" id="PTHR11533">
    <property type="entry name" value="PROTEASE M1 ZINC METALLOPROTEASE"/>
    <property type="match status" value="1"/>
</dbReference>
<dbReference type="EMBL" id="OU898279">
    <property type="protein sequence ID" value="CAG9832721.1"/>
    <property type="molecule type" value="Genomic_DNA"/>
</dbReference>
<sequence>MEHLADKVPSINWNDVDHVTSIKLSQIWDFACSLGYKKCIDESKRLFNDFRDENIRINPNIRSTTYCYGLANSDNVERDYDFLFNRLQNTIQPHEVRYLSIGLACAPDSHYLYRILAKSLEPNSEISRQEFFHVWSSIYSHSSMGLNVALEYFILNHKRISEYVPHAGKLLTGMASKFTTDEQISKLQNFIGELDTNSTLKLIAESALTAARNNLNERISLQLKLEIIFAQQKS</sequence>
<dbReference type="GO" id="GO:0008270">
    <property type="term" value="F:zinc ion binding"/>
    <property type="evidence" value="ECO:0007669"/>
    <property type="project" value="TreeGrafter"/>
</dbReference>
<reference evidence="3" key="1">
    <citation type="submission" date="2022-01" db="EMBL/GenBank/DDBJ databases">
        <authorList>
            <person name="King R."/>
        </authorList>
    </citation>
    <scope>NUCLEOTIDE SEQUENCE</scope>
</reference>
<accession>A0A9N9T1V4</accession>
<name>A0A9N9T1V4_DIABA</name>
<organism evidence="3 4">
    <name type="scientific">Diabrotica balteata</name>
    <name type="common">Banded cucumber beetle</name>
    <dbReference type="NCBI Taxonomy" id="107213"/>
    <lineage>
        <taxon>Eukaryota</taxon>
        <taxon>Metazoa</taxon>
        <taxon>Ecdysozoa</taxon>
        <taxon>Arthropoda</taxon>
        <taxon>Hexapoda</taxon>
        <taxon>Insecta</taxon>
        <taxon>Pterygota</taxon>
        <taxon>Neoptera</taxon>
        <taxon>Endopterygota</taxon>
        <taxon>Coleoptera</taxon>
        <taxon>Polyphaga</taxon>
        <taxon>Cucujiformia</taxon>
        <taxon>Chrysomeloidea</taxon>
        <taxon>Chrysomelidae</taxon>
        <taxon>Galerucinae</taxon>
        <taxon>Diabroticina</taxon>
        <taxon>Diabroticites</taxon>
        <taxon>Diabrotica</taxon>
    </lineage>
</organism>
<dbReference type="GO" id="GO:0070006">
    <property type="term" value="F:metalloaminopeptidase activity"/>
    <property type="evidence" value="ECO:0007669"/>
    <property type="project" value="TreeGrafter"/>
</dbReference>
<comment type="similarity">
    <text evidence="1">Belongs to the peptidase M1 family.</text>
</comment>
<dbReference type="OrthoDB" id="10031169at2759"/>
<feature type="domain" description="ERAP1-like C-terminal" evidence="2">
    <location>
        <begin position="9"/>
        <end position="206"/>
    </location>
</feature>
<proteinExistence type="inferred from homology"/>
<dbReference type="Proteomes" id="UP001153709">
    <property type="component" value="Chromosome 4"/>
</dbReference>
<dbReference type="GO" id="GO:0006508">
    <property type="term" value="P:proteolysis"/>
    <property type="evidence" value="ECO:0007669"/>
    <property type="project" value="TreeGrafter"/>
</dbReference>
<dbReference type="GO" id="GO:0042277">
    <property type="term" value="F:peptide binding"/>
    <property type="evidence" value="ECO:0007669"/>
    <property type="project" value="TreeGrafter"/>
</dbReference>
<dbReference type="GO" id="GO:0005737">
    <property type="term" value="C:cytoplasm"/>
    <property type="evidence" value="ECO:0007669"/>
    <property type="project" value="TreeGrafter"/>
</dbReference>
<dbReference type="Pfam" id="PF11838">
    <property type="entry name" value="ERAP1_C"/>
    <property type="match status" value="1"/>
</dbReference>
<dbReference type="GO" id="GO:0016020">
    <property type="term" value="C:membrane"/>
    <property type="evidence" value="ECO:0007669"/>
    <property type="project" value="TreeGrafter"/>
</dbReference>
<dbReference type="GO" id="GO:0043171">
    <property type="term" value="P:peptide catabolic process"/>
    <property type="evidence" value="ECO:0007669"/>
    <property type="project" value="TreeGrafter"/>
</dbReference>
<protein>
    <recommendedName>
        <fullName evidence="2">ERAP1-like C-terminal domain-containing protein</fullName>
    </recommendedName>
</protein>
<dbReference type="AlphaFoldDB" id="A0A9N9T1V4"/>
<dbReference type="GO" id="GO:0005615">
    <property type="term" value="C:extracellular space"/>
    <property type="evidence" value="ECO:0007669"/>
    <property type="project" value="TreeGrafter"/>
</dbReference>
<dbReference type="InterPro" id="IPR024571">
    <property type="entry name" value="ERAP1-like_C_dom"/>
</dbReference>
<evidence type="ECO:0000313" key="4">
    <source>
        <dbReference type="Proteomes" id="UP001153709"/>
    </source>
</evidence>